<dbReference type="InterPro" id="IPR014470">
    <property type="entry name" value="UCP01500"/>
</dbReference>
<evidence type="ECO:0000313" key="3">
    <source>
        <dbReference type="EMBL" id="GAD53025.1"/>
    </source>
</evidence>
<keyword evidence="2" id="KW-0812">Transmembrane</keyword>
<dbReference type="eggNOG" id="arCOG08962">
    <property type="taxonomic scope" value="Archaea"/>
</dbReference>
<sequence length="243" mass="27629">MRRSGRASTMRDDPEGGVDPSDPELRDVGAGLLDEEMGPSGALAHLYRGEIHRMKYWRERLDKTTNWAVIVMAAILTWAFSSPTNPHYIILIGVATLSVFLVIEARRYRGYDIWRSRVRTLQENVWSVGLDPSESVADPEWREKLADDYRAPAIKITAEEAIAHRLRRIYLPLFGVLLVAWIVRITAFSPESWIRTASIGLIPGPLVVALVAVFFAGMLIVACRPRTWHAKGELREERLRKKR</sequence>
<dbReference type="AlphaFoldDB" id="U2YVH3"/>
<feature type="transmembrane region" description="Helical" evidence="2">
    <location>
        <begin position="87"/>
        <end position="105"/>
    </location>
</feature>
<keyword evidence="2" id="KW-0472">Membrane</keyword>
<reference evidence="3 4" key="1">
    <citation type="submission" date="2013-09" db="EMBL/GenBank/DDBJ databases">
        <title>Whole genome sequencing of Halarchaeum acidiphilum strain MH1-52-1.</title>
        <authorList>
            <person name="Shimane Y."/>
            <person name="Minegishi H."/>
            <person name="Nishi S."/>
            <person name="Echigo A."/>
            <person name="Shuto A."/>
            <person name="Konishi M."/>
            <person name="Ito T."/>
            <person name="Ohkuma M."/>
            <person name="Ohta Y."/>
            <person name="Nagano Y."/>
            <person name="Tsubouchi T."/>
            <person name="Mori K."/>
            <person name="Usui K."/>
            <person name="Kamekura M."/>
            <person name="Usami R."/>
            <person name="Takaki Y."/>
            <person name="Hatada Y."/>
        </authorList>
    </citation>
    <scope>NUCLEOTIDE SEQUENCE [LARGE SCALE GENOMIC DNA]</scope>
    <source>
        <strain evidence="3 4">JCM 16109</strain>
    </source>
</reference>
<organism evidence="3 4">
    <name type="scientific">Halarchaeum acidiphilum MH1-52-1</name>
    <dbReference type="NCBI Taxonomy" id="1261545"/>
    <lineage>
        <taxon>Archaea</taxon>
        <taxon>Methanobacteriati</taxon>
        <taxon>Methanobacteriota</taxon>
        <taxon>Stenosarchaea group</taxon>
        <taxon>Halobacteria</taxon>
        <taxon>Halobacteriales</taxon>
        <taxon>Halobacteriaceae</taxon>
    </lineage>
</organism>
<feature type="transmembrane region" description="Helical" evidence="2">
    <location>
        <begin position="199"/>
        <end position="221"/>
    </location>
</feature>
<feature type="transmembrane region" description="Helical" evidence="2">
    <location>
        <begin position="64"/>
        <end position="81"/>
    </location>
</feature>
<feature type="region of interest" description="Disordered" evidence="1">
    <location>
        <begin position="1"/>
        <end position="25"/>
    </location>
</feature>
<dbReference type="Proteomes" id="UP000016986">
    <property type="component" value="Unassembled WGS sequence"/>
</dbReference>
<keyword evidence="4" id="KW-1185">Reference proteome</keyword>
<dbReference type="EMBL" id="BATA01000044">
    <property type="protein sequence ID" value="GAD53025.1"/>
    <property type="molecule type" value="Genomic_DNA"/>
</dbReference>
<accession>U2YVH3</accession>
<proteinExistence type="predicted"/>
<evidence type="ECO:0000256" key="2">
    <source>
        <dbReference type="SAM" id="Phobius"/>
    </source>
</evidence>
<feature type="transmembrane region" description="Helical" evidence="2">
    <location>
        <begin position="169"/>
        <end position="187"/>
    </location>
</feature>
<dbReference type="Pfam" id="PF10028">
    <property type="entry name" value="DUF2270"/>
    <property type="match status" value="1"/>
</dbReference>
<protein>
    <submittedName>
        <fullName evidence="3">Hypotheical conserved protein</fullName>
    </submittedName>
</protein>
<gene>
    <name evidence="3" type="ORF">MBEHAL_1785</name>
</gene>
<name>U2YVH3_9EURY</name>
<comment type="caution">
    <text evidence="3">The sequence shown here is derived from an EMBL/GenBank/DDBJ whole genome shotgun (WGS) entry which is preliminary data.</text>
</comment>
<keyword evidence="2" id="KW-1133">Transmembrane helix</keyword>
<evidence type="ECO:0000256" key="1">
    <source>
        <dbReference type="SAM" id="MobiDB-lite"/>
    </source>
</evidence>
<evidence type="ECO:0000313" key="4">
    <source>
        <dbReference type="Proteomes" id="UP000016986"/>
    </source>
</evidence>